<dbReference type="GO" id="GO:0061542">
    <property type="term" value="F:3-demethylubiquinol 3-O-methyltransferase activity"/>
    <property type="evidence" value="ECO:0007669"/>
    <property type="project" value="UniProtKB-UniRule"/>
</dbReference>
<evidence type="ECO:0000313" key="8">
    <source>
        <dbReference type="Proteomes" id="UP000277007"/>
    </source>
</evidence>
<keyword evidence="8" id="KW-1185">Reference proteome</keyword>
<dbReference type="EC" id="2.1.1.222" evidence="5"/>
<evidence type="ECO:0000256" key="6">
    <source>
        <dbReference type="SAM" id="MobiDB-lite"/>
    </source>
</evidence>
<protein>
    <recommendedName>
        <fullName evidence="5">Ubiquinone biosynthesis O-methyltransferase</fullName>
    </recommendedName>
    <alternativeName>
        <fullName evidence="5">2-polyprenyl-6-hydroxyphenol methylase</fullName>
        <ecNumber evidence="5">2.1.1.222</ecNumber>
    </alternativeName>
    <alternativeName>
        <fullName evidence="5">3-demethylubiquinone 3-O-methyltransferase</fullName>
        <ecNumber evidence="5">2.1.1.64</ecNumber>
    </alternativeName>
</protein>
<dbReference type="HAMAP" id="MF_00472">
    <property type="entry name" value="UbiG"/>
    <property type="match status" value="1"/>
</dbReference>
<evidence type="ECO:0000256" key="4">
    <source>
        <dbReference type="ARBA" id="ARBA00022691"/>
    </source>
</evidence>
<dbReference type="NCBIfam" id="TIGR01983">
    <property type="entry name" value="UbiG"/>
    <property type="match status" value="1"/>
</dbReference>
<dbReference type="RefSeq" id="WP_126615628.1">
    <property type="nucleotide sequence ID" value="NZ_JBHUCY010000043.1"/>
</dbReference>
<dbReference type="OrthoDB" id="9801538at2"/>
<dbReference type="GO" id="GO:0032259">
    <property type="term" value="P:methylation"/>
    <property type="evidence" value="ECO:0007669"/>
    <property type="project" value="UniProtKB-KW"/>
</dbReference>
<feature type="compositionally biased region" description="Polar residues" evidence="6">
    <location>
        <begin position="1"/>
        <end position="10"/>
    </location>
</feature>
<accession>A0A431VGK2</accession>
<evidence type="ECO:0000256" key="3">
    <source>
        <dbReference type="ARBA" id="ARBA00022688"/>
    </source>
</evidence>
<dbReference type="CDD" id="cd02440">
    <property type="entry name" value="AdoMet_MTases"/>
    <property type="match status" value="1"/>
</dbReference>
<keyword evidence="3 5" id="KW-0831">Ubiquinone biosynthesis</keyword>
<dbReference type="Pfam" id="PF13489">
    <property type="entry name" value="Methyltransf_23"/>
    <property type="match status" value="1"/>
</dbReference>
<feature type="binding site" evidence="5">
    <location>
        <position position="107"/>
    </location>
    <ligand>
        <name>S-adenosyl-L-methionine</name>
        <dbReference type="ChEBI" id="CHEBI:59789"/>
    </ligand>
</feature>
<comment type="function">
    <text evidence="5">O-methyltransferase that catalyzes the 2 O-methylation steps in the ubiquinone biosynthetic pathway.</text>
</comment>
<gene>
    <name evidence="5 7" type="primary">ubiG</name>
    <name evidence="7" type="ORF">EJ903_12405</name>
</gene>
<reference evidence="7 8" key="1">
    <citation type="submission" date="2018-12" db="EMBL/GenBank/DDBJ databases">
        <authorList>
            <person name="Yang Y."/>
        </authorList>
    </citation>
    <scope>NUCLEOTIDE SEQUENCE [LARGE SCALE GENOMIC DNA]</scope>
    <source>
        <strain evidence="7 8">L-25-5w-1</strain>
    </source>
</reference>
<dbReference type="EMBL" id="RXMA01000010">
    <property type="protein sequence ID" value="RTR19799.1"/>
    <property type="molecule type" value="Genomic_DNA"/>
</dbReference>
<comment type="catalytic activity">
    <reaction evidence="5">
        <text>a 3-(all-trans-polyprenyl)benzene-1,2-diol + S-adenosyl-L-methionine = a 2-methoxy-6-(all-trans-polyprenyl)phenol + S-adenosyl-L-homocysteine + H(+)</text>
        <dbReference type="Rhea" id="RHEA:31411"/>
        <dbReference type="Rhea" id="RHEA-COMP:9550"/>
        <dbReference type="Rhea" id="RHEA-COMP:9551"/>
        <dbReference type="ChEBI" id="CHEBI:15378"/>
        <dbReference type="ChEBI" id="CHEBI:57856"/>
        <dbReference type="ChEBI" id="CHEBI:59789"/>
        <dbReference type="ChEBI" id="CHEBI:62729"/>
        <dbReference type="ChEBI" id="CHEBI:62731"/>
        <dbReference type="EC" id="2.1.1.222"/>
    </reaction>
</comment>
<evidence type="ECO:0000256" key="5">
    <source>
        <dbReference type="HAMAP-Rule" id="MF_00472"/>
    </source>
</evidence>
<evidence type="ECO:0000313" key="7">
    <source>
        <dbReference type="EMBL" id="RTR19799.1"/>
    </source>
</evidence>
<proteinExistence type="inferred from homology"/>
<sequence>MTATAPSRPSTPADRVGGGASTIDPADVARFSAIAAEWWDPTGKFRPLHRLNPLRLTYIRDTVCQRLGRDPLAPSPLAGLRLVDIGCGGGLLAEPFARMGAEVVGVDASDKNIKTAATHAAENAVTVDYRATTAEALAASGERFDVVLAMEVIEHVADVPLFLKSCADLLAPGGVLFLATLNRTPKSFAMAIVGAEYVLRWLPRGTHNWRQFLRPSELATAVRAHGLTMRDLTGVTYNPLTDTFKLNARDLGVNYMGWAERG</sequence>
<comment type="similarity">
    <text evidence="5">Belongs to the methyltransferase superfamily. UbiG/COQ3 family.</text>
</comment>
<dbReference type="GO" id="GO:0010420">
    <property type="term" value="F:polyprenyldihydroxybenzoate methyltransferase activity"/>
    <property type="evidence" value="ECO:0007669"/>
    <property type="project" value="InterPro"/>
</dbReference>
<evidence type="ECO:0000256" key="1">
    <source>
        <dbReference type="ARBA" id="ARBA00022603"/>
    </source>
</evidence>
<organism evidence="7 8">
    <name type="scientific">Azospirillum griseum</name>
    <dbReference type="NCBI Taxonomy" id="2496639"/>
    <lineage>
        <taxon>Bacteria</taxon>
        <taxon>Pseudomonadati</taxon>
        <taxon>Pseudomonadota</taxon>
        <taxon>Alphaproteobacteria</taxon>
        <taxon>Rhodospirillales</taxon>
        <taxon>Azospirillaceae</taxon>
        <taxon>Azospirillum</taxon>
    </lineage>
</organism>
<comment type="catalytic activity">
    <reaction evidence="5">
        <text>a 3-demethylubiquinol + S-adenosyl-L-methionine = a ubiquinol + S-adenosyl-L-homocysteine + H(+)</text>
        <dbReference type="Rhea" id="RHEA:44380"/>
        <dbReference type="Rhea" id="RHEA-COMP:9566"/>
        <dbReference type="Rhea" id="RHEA-COMP:10914"/>
        <dbReference type="ChEBI" id="CHEBI:15378"/>
        <dbReference type="ChEBI" id="CHEBI:17976"/>
        <dbReference type="ChEBI" id="CHEBI:57856"/>
        <dbReference type="ChEBI" id="CHEBI:59789"/>
        <dbReference type="ChEBI" id="CHEBI:84422"/>
        <dbReference type="EC" id="2.1.1.64"/>
    </reaction>
</comment>
<dbReference type="PANTHER" id="PTHR43464:SF19">
    <property type="entry name" value="UBIQUINONE BIOSYNTHESIS O-METHYLTRANSFERASE, MITOCHONDRIAL"/>
    <property type="match status" value="1"/>
</dbReference>
<keyword evidence="2 5" id="KW-0808">Transferase</keyword>
<feature type="binding site" evidence="5">
    <location>
        <position position="55"/>
    </location>
    <ligand>
        <name>S-adenosyl-L-methionine</name>
        <dbReference type="ChEBI" id="CHEBI:59789"/>
    </ligand>
</feature>
<comment type="pathway">
    <text evidence="5">Cofactor biosynthesis; ubiquinone biosynthesis.</text>
</comment>
<dbReference type="UniPathway" id="UPA00232"/>
<feature type="binding site" evidence="5">
    <location>
        <position position="150"/>
    </location>
    <ligand>
        <name>S-adenosyl-L-methionine</name>
        <dbReference type="ChEBI" id="CHEBI:59789"/>
    </ligand>
</feature>
<keyword evidence="1 5" id="KW-0489">Methyltransferase</keyword>
<dbReference type="InterPro" id="IPR010233">
    <property type="entry name" value="UbiG_MeTrfase"/>
</dbReference>
<dbReference type="PANTHER" id="PTHR43464">
    <property type="entry name" value="METHYLTRANSFERASE"/>
    <property type="match status" value="1"/>
</dbReference>
<dbReference type="Gene3D" id="3.40.50.150">
    <property type="entry name" value="Vaccinia Virus protein VP39"/>
    <property type="match status" value="1"/>
</dbReference>
<dbReference type="GO" id="GO:0102208">
    <property type="term" value="F:2-polyprenyl-6-hydroxyphenol methylase activity"/>
    <property type="evidence" value="ECO:0007669"/>
    <property type="project" value="UniProtKB-EC"/>
</dbReference>
<dbReference type="AlphaFoldDB" id="A0A431VGK2"/>
<feature type="region of interest" description="Disordered" evidence="6">
    <location>
        <begin position="1"/>
        <end position="21"/>
    </location>
</feature>
<dbReference type="Proteomes" id="UP000277007">
    <property type="component" value="Unassembled WGS sequence"/>
</dbReference>
<feature type="binding site" evidence="5">
    <location>
        <position position="86"/>
    </location>
    <ligand>
        <name>S-adenosyl-L-methionine</name>
        <dbReference type="ChEBI" id="CHEBI:59789"/>
    </ligand>
</feature>
<name>A0A431VGK2_9PROT</name>
<dbReference type="InterPro" id="IPR029063">
    <property type="entry name" value="SAM-dependent_MTases_sf"/>
</dbReference>
<dbReference type="EC" id="2.1.1.64" evidence="5"/>
<dbReference type="SUPFAM" id="SSF53335">
    <property type="entry name" value="S-adenosyl-L-methionine-dependent methyltransferases"/>
    <property type="match status" value="1"/>
</dbReference>
<comment type="caution">
    <text evidence="7">The sequence shown here is derived from an EMBL/GenBank/DDBJ whole genome shotgun (WGS) entry which is preliminary data.</text>
</comment>
<keyword evidence="4 5" id="KW-0949">S-adenosyl-L-methionine</keyword>
<evidence type="ECO:0000256" key="2">
    <source>
        <dbReference type="ARBA" id="ARBA00022679"/>
    </source>
</evidence>